<reference evidence="5" key="1">
    <citation type="submission" date="2021-06" db="EMBL/GenBank/DDBJ databases">
        <authorList>
            <person name="Kallberg Y."/>
            <person name="Tangrot J."/>
            <person name="Rosling A."/>
        </authorList>
    </citation>
    <scope>NUCLEOTIDE SEQUENCE</scope>
    <source>
        <strain evidence="5">FL966</strain>
    </source>
</reference>
<keyword evidence="4" id="KW-0560">Oxidoreductase</keyword>
<dbReference type="AlphaFoldDB" id="A0A9N9AAS2"/>
<organism evidence="5 6">
    <name type="scientific">Cetraspora pellucida</name>
    <dbReference type="NCBI Taxonomy" id="1433469"/>
    <lineage>
        <taxon>Eukaryota</taxon>
        <taxon>Fungi</taxon>
        <taxon>Fungi incertae sedis</taxon>
        <taxon>Mucoromycota</taxon>
        <taxon>Glomeromycotina</taxon>
        <taxon>Glomeromycetes</taxon>
        <taxon>Diversisporales</taxon>
        <taxon>Gigasporaceae</taxon>
        <taxon>Cetraspora</taxon>
    </lineage>
</organism>
<comment type="similarity">
    <text evidence="4">Belongs to the cytochrome P450 family.</text>
</comment>
<dbReference type="Gene3D" id="1.10.630.10">
    <property type="entry name" value="Cytochrome P450"/>
    <property type="match status" value="1"/>
</dbReference>
<evidence type="ECO:0000256" key="1">
    <source>
        <dbReference type="ARBA" id="ARBA00022723"/>
    </source>
</evidence>
<sequence>PLPLPFGLEILFFAGNFKDHAAELYKKYGDICEFRLGGYRRIVLSKPDYFENLLSNSTNLALFARQEYPPDVNLLQTFGRGMFLNNNYDTWKINRYFLLQSVSTLGFNKEAIKSITGLFEELDGYWNLLKKFQPNNDGWLEIDFSPWVNKFIFDNISIVITGEQGCSMASFYNTFDDSDKSKVESSSFNDLKSYNSDKFAQAIVTYMRGLIIFYFIHPFLRCYVPLLRNKANAVLESRDYLFKTIDDMIERRKFDFKNTPQKLKSKHDLLTLLITSNHDAKSNMTESLTNEEIRALIFDSFLAGADTSSNTISFIIYYICHNPHVKRKMINEIDSVLQNNFSGTLSITIDHLDKLRYCEAIIKETLRIMPVSPVSQRFASAKCEVAGYIWPAKTQFHLNYASIHMNEKYWINPTVFDPDRFYLQNDLSELTENLNNKNIKTIQGRDKYSYVVFGGGIRICPGRKLAIINILSFMVLMFKKYDIELIDKEAPLKTHTGHLTHCSELKIKIRPRIH</sequence>
<protein>
    <submittedName>
        <fullName evidence="5">1935_t:CDS:1</fullName>
    </submittedName>
</protein>
<dbReference type="Proteomes" id="UP000789759">
    <property type="component" value="Unassembled WGS sequence"/>
</dbReference>
<keyword evidence="3 4" id="KW-0349">Heme</keyword>
<dbReference type="GO" id="GO:0005506">
    <property type="term" value="F:iron ion binding"/>
    <property type="evidence" value="ECO:0007669"/>
    <property type="project" value="InterPro"/>
</dbReference>
<dbReference type="InterPro" id="IPR036396">
    <property type="entry name" value="Cyt_P450_sf"/>
</dbReference>
<accession>A0A9N9AAS2</accession>
<dbReference type="OrthoDB" id="2119687at2759"/>
<dbReference type="PANTHER" id="PTHR24301">
    <property type="entry name" value="THROMBOXANE-A SYNTHASE"/>
    <property type="match status" value="1"/>
</dbReference>
<evidence type="ECO:0000313" key="6">
    <source>
        <dbReference type="Proteomes" id="UP000789759"/>
    </source>
</evidence>
<dbReference type="SUPFAM" id="SSF48264">
    <property type="entry name" value="Cytochrome P450"/>
    <property type="match status" value="1"/>
</dbReference>
<feature type="binding site" description="axial binding residue" evidence="3">
    <location>
        <position position="460"/>
    </location>
    <ligand>
        <name>heme</name>
        <dbReference type="ChEBI" id="CHEBI:30413"/>
    </ligand>
    <ligandPart>
        <name>Fe</name>
        <dbReference type="ChEBI" id="CHEBI:18248"/>
    </ligandPart>
</feature>
<dbReference type="GO" id="GO:0004497">
    <property type="term" value="F:monooxygenase activity"/>
    <property type="evidence" value="ECO:0007669"/>
    <property type="project" value="UniProtKB-KW"/>
</dbReference>
<comment type="caution">
    <text evidence="5">The sequence shown here is derived from an EMBL/GenBank/DDBJ whole genome shotgun (WGS) entry which is preliminary data.</text>
</comment>
<evidence type="ECO:0000256" key="2">
    <source>
        <dbReference type="ARBA" id="ARBA00023004"/>
    </source>
</evidence>
<dbReference type="InterPro" id="IPR017972">
    <property type="entry name" value="Cyt_P450_CS"/>
</dbReference>
<dbReference type="PANTHER" id="PTHR24301:SF2">
    <property type="entry name" value="THROMBOXANE-A SYNTHASE"/>
    <property type="match status" value="1"/>
</dbReference>
<keyword evidence="1 3" id="KW-0479">Metal-binding</keyword>
<dbReference type="EMBL" id="CAJVQA010001770">
    <property type="protein sequence ID" value="CAG8525437.1"/>
    <property type="molecule type" value="Genomic_DNA"/>
</dbReference>
<gene>
    <name evidence="5" type="ORF">CPELLU_LOCUS3592</name>
</gene>
<dbReference type="GO" id="GO:0020037">
    <property type="term" value="F:heme binding"/>
    <property type="evidence" value="ECO:0007669"/>
    <property type="project" value="InterPro"/>
</dbReference>
<evidence type="ECO:0000256" key="3">
    <source>
        <dbReference type="PIRSR" id="PIRSR602401-1"/>
    </source>
</evidence>
<keyword evidence="6" id="KW-1185">Reference proteome</keyword>
<dbReference type="PRINTS" id="PR00385">
    <property type="entry name" value="P450"/>
</dbReference>
<dbReference type="PROSITE" id="PS00086">
    <property type="entry name" value="CYTOCHROME_P450"/>
    <property type="match status" value="1"/>
</dbReference>
<keyword evidence="4" id="KW-0503">Monooxygenase</keyword>
<feature type="non-terminal residue" evidence="5">
    <location>
        <position position="514"/>
    </location>
</feature>
<evidence type="ECO:0000313" key="5">
    <source>
        <dbReference type="EMBL" id="CAG8525437.1"/>
    </source>
</evidence>
<dbReference type="InterPro" id="IPR002401">
    <property type="entry name" value="Cyt_P450_E_grp-I"/>
</dbReference>
<name>A0A9N9AAS2_9GLOM</name>
<dbReference type="PRINTS" id="PR00463">
    <property type="entry name" value="EP450I"/>
</dbReference>
<proteinExistence type="inferred from homology"/>
<dbReference type="Pfam" id="PF00067">
    <property type="entry name" value="p450"/>
    <property type="match status" value="1"/>
</dbReference>
<comment type="cofactor">
    <cofactor evidence="3">
        <name>heme</name>
        <dbReference type="ChEBI" id="CHEBI:30413"/>
    </cofactor>
</comment>
<keyword evidence="2 3" id="KW-0408">Iron</keyword>
<dbReference type="InterPro" id="IPR001128">
    <property type="entry name" value="Cyt_P450"/>
</dbReference>
<evidence type="ECO:0000256" key="4">
    <source>
        <dbReference type="RuleBase" id="RU000461"/>
    </source>
</evidence>
<dbReference type="GO" id="GO:0016705">
    <property type="term" value="F:oxidoreductase activity, acting on paired donors, with incorporation or reduction of molecular oxygen"/>
    <property type="evidence" value="ECO:0007669"/>
    <property type="project" value="InterPro"/>
</dbReference>